<reference evidence="2 3" key="1">
    <citation type="journal article" date="2019" name="Int. J. Syst. Evol. Microbiol.">
        <title>The Global Catalogue of Microorganisms (GCM) 10K type strain sequencing project: providing services to taxonomists for standard genome sequencing and annotation.</title>
        <authorList>
            <consortium name="The Broad Institute Genomics Platform"/>
            <consortium name="The Broad Institute Genome Sequencing Center for Infectious Disease"/>
            <person name="Wu L."/>
            <person name="Ma J."/>
        </authorList>
    </citation>
    <scope>NUCLEOTIDE SEQUENCE [LARGE SCALE GENOMIC DNA]</scope>
    <source>
        <strain evidence="2 3">JCM 13002</strain>
    </source>
</reference>
<evidence type="ECO:0000313" key="2">
    <source>
        <dbReference type="EMBL" id="GAA1126988.1"/>
    </source>
</evidence>
<dbReference type="Proteomes" id="UP001499987">
    <property type="component" value="Unassembled WGS sequence"/>
</dbReference>
<evidence type="ECO:0008006" key="4">
    <source>
        <dbReference type="Google" id="ProtNLM"/>
    </source>
</evidence>
<gene>
    <name evidence="2" type="ORF">GCM10009663_76370</name>
</gene>
<proteinExistence type="predicted"/>
<dbReference type="Pfam" id="PF05800">
    <property type="entry name" value="GvpO"/>
    <property type="match status" value="1"/>
</dbReference>
<organism evidence="2 3">
    <name type="scientific">Kitasatospora arboriphila</name>
    <dbReference type="NCBI Taxonomy" id="258052"/>
    <lineage>
        <taxon>Bacteria</taxon>
        <taxon>Bacillati</taxon>
        <taxon>Actinomycetota</taxon>
        <taxon>Actinomycetes</taxon>
        <taxon>Kitasatosporales</taxon>
        <taxon>Streptomycetaceae</taxon>
        <taxon>Kitasatospora</taxon>
    </lineage>
</organism>
<comment type="caution">
    <text evidence="2">The sequence shown here is derived from an EMBL/GenBank/DDBJ whole genome shotgun (WGS) entry which is preliminary data.</text>
</comment>
<sequence>MPVRRPRPAEGDEPERPIERRSRRAPPADPPRTARRRAPEDPPDTPEERPVRRRKPVGASDAGSGAGERRVRSVDGRARRAPQEPPEETSRSAPASDGPEERPARRRTGGTGDPRSVGSERSAGEEPRRRPAGGKLTARRAPAVAADDVDDLTGRTPEGITSIDRTEDGWRIGVEVLESRRVPDSADILAVYLVALDDDGDLVSYRRERRYYRGRPEEDSP</sequence>
<feature type="region of interest" description="Disordered" evidence="1">
    <location>
        <begin position="1"/>
        <end position="169"/>
    </location>
</feature>
<dbReference type="InterPro" id="IPR008634">
    <property type="entry name" value="Gas-vesicle_GvpO"/>
</dbReference>
<protein>
    <recommendedName>
        <fullName evidence="4">Gas vesicle protein</fullName>
    </recommendedName>
</protein>
<feature type="compositionally biased region" description="Basic and acidic residues" evidence="1">
    <location>
        <begin position="7"/>
        <end position="20"/>
    </location>
</feature>
<accession>A0ABN1U8J8</accession>
<dbReference type="RefSeq" id="WP_344628376.1">
    <property type="nucleotide sequence ID" value="NZ_BAAALD010000166.1"/>
</dbReference>
<keyword evidence="3" id="KW-1185">Reference proteome</keyword>
<feature type="compositionally biased region" description="Basic and acidic residues" evidence="1">
    <location>
        <begin position="67"/>
        <end position="82"/>
    </location>
</feature>
<dbReference type="EMBL" id="BAAALD010000166">
    <property type="protein sequence ID" value="GAA1126988.1"/>
    <property type="molecule type" value="Genomic_DNA"/>
</dbReference>
<evidence type="ECO:0000256" key="1">
    <source>
        <dbReference type="SAM" id="MobiDB-lite"/>
    </source>
</evidence>
<evidence type="ECO:0000313" key="3">
    <source>
        <dbReference type="Proteomes" id="UP001499987"/>
    </source>
</evidence>
<name>A0ABN1U8J8_9ACTN</name>